<evidence type="ECO:0000313" key="3">
    <source>
        <dbReference type="Proteomes" id="UP000001064"/>
    </source>
</evidence>
<name>F1A4I7_DICPU</name>
<dbReference type="AlphaFoldDB" id="F1A4I7"/>
<keyword evidence="3" id="KW-1185">Reference proteome</keyword>
<gene>
    <name evidence="2" type="ORF">DICPUDRAFT_43642</name>
</gene>
<dbReference type="OrthoDB" id="10456375at2759"/>
<dbReference type="Proteomes" id="UP000001064">
    <property type="component" value="Unassembled WGS sequence"/>
</dbReference>
<dbReference type="eggNOG" id="ENOG502RIK8">
    <property type="taxonomic scope" value="Eukaryota"/>
</dbReference>
<dbReference type="FunCoup" id="F1A4I7">
    <property type="interactions" value="743"/>
</dbReference>
<evidence type="ECO:0000313" key="2">
    <source>
        <dbReference type="EMBL" id="EGC28891.1"/>
    </source>
</evidence>
<dbReference type="RefSeq" id="XP_003294583.1">
    <property type="nucleotide sequence ID" value="XM_003294535.1"/>
</dbReference>
<protein>
    <submittedName>
        <fullName evidence="2">Uncharacterized protein</fullName>
    </submittedName>
</protein>
<reference evidence="3" key="1">
    <citation type="journal article" date="2011" name="Genome Biol.">
        <title>Comparative genomics of the social amoebae Dictyostelium discoideum and Dictyostelium purpureum.</title>
        <authorList>
            <consortium name="US DOE Joint Genome Institute (JGI-PGF)"/>
            <person name="Sucgang R."/>
            <person name="Kuo A."/>
            <person name="Tian X."/>
            <person name="Salerno W."/>
            <person name="Parikh A."/>
            <person name="Feasley C.L."/>
            <person name="Dalin E."/>
            <person name="Tu H."/>
            <person name="Huang E."/>
            <person name="Barry K."/>
            <person name="Lindquist E."/>
            <person name="Shapiro H."/>
            <person name="Bruce D."/>
            <person name="Schmutz J."/>
            <person name="Salamov A."/>
            <person name="Fey P."/>
            <person name="Gaudet P."/>
            <person name="Anjard C."/>
            <person name="Babu M.M."/>
            <person name="Basu S."/>
            <person name="Bushmanova Y."/>
            <person name="van der Wel H."/>
            <person name="Katoh-Kurasawa M."/>
            <person name="Dinh C."/>
            <person name="Coutinho P.M."/>
            <person name="Saito T."/>
            <person name="Elias M."/>
            <person name="Schaap P."/>
            <person name="Kay R.R."/>
            <person name="Henrissat B."/>
            <person name="Eichinger L."/>
            <person name="Rivero F."/>
            <person name="Putnam N.H."/>
            <person name="West C.M."/>
            <person name="Loomis W.F."/>
            <person name="Chisholm R.L."/>
            <person name="Shaulsky G."/>
            <person name="Strassmann J.E."/>
            <person name="Queller D.C."/>
            <person name="Kuspa A."/>
            <person name="Grigoriev I.V."/>
        </authorList>
    </citation>
    <scope>NUCLEOTIDE SEQUENCE [LARGE SCALE GENOMIC DNA]</scope>
    <source>
        <strain evidence="3">QSDP1</strain>
    </source>
</reference>
<dbReference type="GeneID" id="10507039"/>
<dbReference type="KEGG" id="dpp:DICPUDRAFT_43642"/>
<dbReference type="OMA" id="VMEKFAY"/>
<evidence type="ECO:0000256" key="1">
    <source>
        <dbReference type="SAM" id="MobiDB-lite"/>
    </source>
</evidence>
<accession>F1A4I7</accession>
<feature type="region of interest" description="Disordered" evidence="1">
    <location>
        <begin position="56"/>
        <end position="75"/>
    </location>
</feature>
<sequence>MARRSSLFTRSKMIRYFKFMEKFAIGALLIGSVAYYTQIKNIEDKEKEKFLSKYTKNTETTTTTATPATTPVTKQ</sequence>
<dbReference type="EMBL" id="GL871523">
    <property type="protein sequence ID" value="EGC28891.1"/>
    <property type="molecule type" value="Genomic_DNA"/>
</dbReference>
<organism evidence="2 3">
    <name type="scientific">Dictyostelium purpureum</name>
    <name type="common">Slime mold</name>
    <dbReference type="NCBI Taxonomy" id="5786"/>
    <lineage>
        <taxon>Eukaryota</taxon>
        <taxon>Amoebozoa</taxon>
        <taxon>Evosea</taxon>
        <taxon>Eumycetozoa</taxon>
        <taxon>Dictyostelia</taxon>
        <taxon>Dictyosteliales</taxon>
        <taxon>Dictyosteliaceae</taxon>
        <taxon>Dictyostelium</taxon>
    </lineage>
</organism>
<dbReference type="InParanoid" id="F1A4I7"/>
<proteinExistence type="predicted"/>
<dbReference type="VEuPathDB" id="AmoebaDB:DICPUDRAFT_43642"/>